<dbReference type="SMART" id="SM00530">
    <property type="entry name" value="HTH_XRE"/>
    <property type="match status" value="1"/>
</dbReference>
<dbReference type="SUPFAM" id="SSF47413">
    <property type="entry name" value="lambda repressor-like DNA-binding domains"/>
    <property type="match status" value="1"/>
</dbReference>
<dbReference type="eggNOG" id="COG1396">
    <property type="taxonomic scope" value="Bacteria"/>
</dbReference>
<gene>
    <name evidence="2" type="ordered locus">Mmar10_3038</name>
</gene>
<organism evidence="2 3">
    <name type="scientific">Maricaulis maris (strain MCS10)</name>
    <name type="common">Caulobacter maris</name>
    <dbReference type="NCBI Taxonomy" id="394221"/>
    <lineage>
        <taxon>Bacteria</taxon>
        <taxon>Pseudomonadati</taxon>
        <taxon>Pseudomonadota</taxon>
        <taxon>Alphaproteobacteria</taxon>
        <taxon>Maricaulales</taxon>
        <taxon>Maricaulaceae</taxon>
        <taxon>Maricaulis</taxon>
    </lineage>
</organism>
<dbReference type="KEGG" id="mmr:Mmar10_3038"/>
<sequence>MPKVNPRGPNPIDIHVGSRIRLRRQLLKMSQERLGDDLGVTFQQVQKYERGANRVGASRLYRMSRVLEVPVQFFFEGMGERSTMTGMAEDDQTPIVYDFIRSADGVSLAESFSRIKDAKVRKRVLELVRTLADEDDEPAL</sequence>
<reference evidence="2 3" key="1">
    <citation type="submission" date="2006-08" db="EMBL/GenBank/DDBJ databases">
        <title>Complete sequence of Maricaulis maris MCS10.</title>
        <authorList>
            <consortium name="US DOE Joint Genome Institute"/>
            <person name="Copeland A."/>
            <person name="Lucas S."/>
            <person name="Lapidus A."/>
            <person name="Barry K."/>
            <person name="Detter J.C."/>
            <person name="Glavina del Rio T."/>
            <person name="Hammon N."/>
            <person name="Israni S."/>
            <person name="Dalin E."/>
            <person name="Tice H."/>
            <person name="Pitluck S."/>
            <person name="Saunders E."/>
            <person name="Brettin T."/>
            <person name="Bruce D."/>
            <person name="Han C."/>
            <person name="Tapia R."/>
            <person name="Gilna P."/>
            <person name="Schmutz J."/>
            <person name="Larimer F."/>
            <person name="Land M."/>
            <person name="Hauser L."/>
            <person name="Kyrpides N."/>
            <person name="Mikhailova N."/>
            <person name="Viollier P."/>
            <person name="Stephens C."/>
            <person name="Richardson P."/>
        </authorList>
    </citation>
    <scope>NUCLEOTIDE SEQUENCE [LARGE SCALE GENOMIC DNA]</scope>
    <source>
        <strain evidence="2 3">MCS10</strain>
    </source>
</reference>
<feature type="domain" description="HTH cro/C1-type" evidence="1">
    <location>
        <begin position="20"/>
        <end position="74"/>
    </location>
</feature>
<keyword evidence="3" id="KW-1185">Reference proteome</keyword>
<dbReference type="InterPro" id="IPR001387">
    <property type="entry name" value="Cro/C1-type_HTH"/>
</dbReference>
<dbReference type="EMBL" id="CP000449">
    <property type="protein sequence ID" value="ABI67319.1"/>
    <property type="molecule type" value="Genomic_DNA"/>
</dbReference>
<dbReference type="InterPro" id="IPR010982">
    <property type="entry name" value="Lambda_DNA-bd_dom_sf"/>
</dbReference>
<evidence type="ECO:0000313" key="3">
    <source>
        <dbReference type="Proteomes" id="UP000001964"/>
    </source>
</evidence>
<dbReference type="STRING" id="394221.Mmar10_3038"/>
<dbReference type="AlphaFoldDB" id="Q0AK74"/>
<proteinExistence type="predicted"/>
<dbReference type="Proteomes" id="UP000001964">
    <property type="component" value="Chromosome"/>
</dbReference>
<dbReference type="HOGENOM" id="CLU_066192_26_0_5"/>
<dbReference type="OrthoDB" id="9797172at2"/>
<evidence type="ECO:0000259" key="1">
    <source>
        <dbReference type="PROSITE" id="PS50943"/>
    </source>
</evidence>
<dbReference type="GO" id="GO:0003677">
    <property type="term" value="F:DNA binding"/>
    <property type="evidence" value="ECO:0007669"/>
    <property type="project" value="InterPro"/>
</dbReference>
<protein>
    <submittedName>
        <fullName evidence="2">Transcriptional regulator, XRE family</fullName>
    </submittedName>
</protein>
<dbReference type="Pfam" id="PF01381">
    <property type="entry name" value="HTH_3"/>
    <property type="match status" value="1"/>
</dbReference>
<dbReference type="RefSeq" id="WP_011644963.1">
    <property type="nucleotide sequence ID" value="NC_008347.1"/>
</dbReference>
<name>Q0AK74_MARMM</name>
<dbReference type="Gene3D" id="1.10.260.40">
    <property type="entry name" value="lambda repressor-like DNA-binding domains"/>
    <property type="match status" value="1"/>
</dbReference>
<dbReference type="CDD" id="cd00093">
    <property type="entry name" value="HTH_XRE"/>
    <property type="match status" value="1"/>
</dbReference>
<accession>Q0AK74</accession>
<evidence type="ECO:0000313" key="2">
    <source>
        <dbReference type="EMBL" id="ABI67319.1"/>
    </source>
</evidence>
<dbReference type="PROSITE" id="PS50943">
    <property type="entry name" value="HTH_CROC1"/>
    <property type="match status" value="1"/>
</dbReference>